<feature type="non-terminal residue" evidence="2">
    <location>
        <position position="1"/>
    </location>
</feature>
<dbReference type="OMA" id="NRTAEMG"/>
<feature type="region of interest" description="Disordered" evidence="1">
    <location>
        <begin position="1"/>
        <end position="113"/>
    </location>
</feature>
<reference evidence="2 3" key="1">
    <citation type="journal article" date="2018" name="Nat. Ecol. Evol.">
        <title>Shark genomes provide insights into elasmobranch evolution and the origin of vertebrates.</title>
        <authorList>
            <person name="Hara Y"/>
            <person name="Yamaguchi K"/>
            <person name="Onimaru K"/>
            <person name="Kadota M"/>
            <person name="Koyanagi M"/>
            <person name="Keeley SD"/>
            <person name="Tatsumi K"/>
            <person name="Tanaka K"/>
            <person name="Motone F"/>
            <person name="Kageyama Y"/>
            <person name="Nozu R"/>
            <person name="Adachi N"/>
            <person name="Nishimura O"/>
            <person name="Nakagawa R"/>
            <person name="Tanegashima C"/>
            <person name="Kiyatake I"/>
            <person name="Matsumoto R"/>
            <person name="Murakumo K"/>
            <person name="Nishida K"/>
            <person name="Terakita A"/>
            <person name="Kuratani S"/>
            <person name="Sato K"/>
            <person name="Hyodo S Kuraku.S."/>
        </authorList>
    </citation>
    <scope>NUCLEOTIDE SEQUENCE [LARGE SCALE GENOMIC DNA]</scope>
</reference>
<evidence type="ECO:0000313" key="2">
    <source>
        <dbReference type="EMBL" id="GCB77454.1"/>
    </source>
</evidence>
<feature type="compositionally biased region" description="Pro residues" evidence="1">
    <location>
        <begin position="183"/>
        <end position="192"/>
    </location>
</feature>
<dbReference type="STRING" id="75743.A0A401PWC5"/>
<keyword evidence="3" id="KW-1185">Reference proteome</keyword>
<protein>
    <submittedName>
        <fullName evidence="2">Uncharacterized protein</fullName>
    </submittedName>
</protein>
<proteinExistence type="predicted"/>
<dbReference type="AlphaFoldDB" id="A0A401PWC5"/>
<evidence type="ECO:0000256" key="1">
    <source>
        <dbReference type="SAM" id="MobiDB-lite"/>
    </source>
</evidence>
<feature type="compositionally biased region" description="Pro residues" evidence="1">
    <location>
        <begin position="134"/>
        <end position="145"/>
    </location>
</feature>
<evidence type="ECO:0000313" key="3">
    <source>
        <dbReference type="Proteomes" id="UP000288216"/>
    </source>
</evidence>
<gene>
    <name evidence="2" type="ORF">scyTo_0019997</name>
</gene>
<feature type="compositionally biased region" description="Polar residues" evidence="1">
    <location>
        <begin position="56"/>
        <end position="75"/>
    </location>
</feature>
<organism evidence="2 3">
    <name type="scientific">Scyliorhinus torazame</name>
    <name type="common">Cloudy catshark</name>
    <name type="synonym">Catulus torazame</name>
    <dbReference type="NCBI Taxonomy" id="75743"/>
    <lineage>
        <taxon>Eukaryota</taxon>
        <taxon>Metazoa</taxon>
        <taxon>Chordata</taxon>
        <taxon>Craniata</taxon>
        <taxon>Vertebrata</taxon>
        <taxon>Chondrichthyes</taxon>
        <taxon>Elasmobranchii</taxon>
        <taxon>Galeomorphii</taxon>
        <taxon>Galeoidea</taxon>
        <taxon>Carcharhiniformes</taxon>
        <taxon>Scyliorhinidae</taxon>
        <taxon>Scyliorhinus</taxon>
    </lineage>
</organism>
<comment type="caution">
    <text evidence="2">The sequence shown here is derived from an EMBL/GenBank/DDBJ whole genome shotgun (WGS) entry which is preliminary data.</text>
</comment>
<feature type="region of interest" description="Disordered" evidence="1">
    <location>
        <begin position="134"/>
        <end position="192"/>
    </location>
</feature>
<name>A0A401PWC5_SCYTO</name>
<accession>A0A401PWC5</accession>
<dbReference type="Proteomes" id="UP000288216">
    <property type="component" value="Unassembled WGS sequence"/>
</dbReference>
<dbReference type="EMBL" id="BFAA01015512">
    <property type="protein sequence ID" value="GCB77454.1"/>
    <property type="molecule type" value="Genomic_DNA"/>
</dbReference>
<sequence>GRKGPVDGYSGPRRPPSESGVMSGRISGPGEIRGLPPPNRTAEMGLGGPAQPASGPRTSSPNLAESTMVNANALQTAPPFPGTPIMNSSMGGITPLGPRHGPPPAPRGTYGPVPLAQSHLVRVPALRDYPPGPFFPPGPFPPPGHRPFLAGPLPPPHVLRDFPPGAREFQHGPRNLPPGSREYPPPEPDNRS</sequence>